<comment type="catalytic activity">
    <reaction evidence="9">
        <text>a 1,2-diacyl-sn-glycero-3-phosphoethanolamine(in) = a 1,2-diacyl-sn-glycero-3-phosphoethanolamine(out)</text>
        <dbReference type="Rhea" id="RHEA:38895"/>
        <dbReference type="ChEBI" id="CHEBI:64612"/>
    </reaction>
</comment>
<reference evidence="11" key="3">
    <citation type="submission" date="2025-09" db="UniProtKB">
        <authorList>
            <consortium name="Ensembl"/>
        </authorList>
    </citation>
    <scope>IDENTIFICATION</scope>
    <source>
        <strain evidence="11">Thoroughbred</strain>
    </source>
</reference>
<organism evidence="11 12">
    <name type="scientific">Equus caballus</name>
    <name type="common">Horse</name>
    <dbReference type="NCBI Taxonomy" id="9796"/>
    <lineage>
        <taxon>Eukaryota</taxon>
        <taxon>Metazoa</taxon>
        <taxon>Chordata</taxon>
        <taxon>Craniata</taxon>
        <taxon>Vertebrata</taxon>
        <taxon>Euteleostomi</taxon>
        <taxon>Mammalia</taxon>
        <taxon>Eutheria</taxon>
        <taxon>Laurasiatheria</taxon>
        <taxon>Perissodactyla</taxon>
        <taxon>Equidae</taxon>
        <taxon>Equus</taxon>
    </lineage>
</organism>
<dbReference type="GeneTree" id="ENSGT00620000087966"/>
<dbReference type="GO" id="GO:0061908">
    <property type="term" value="C:phagophore"/>
    <property type="evidence" value="ECO:0000318"/>
    <property type="project" value="GO_Central"/>
</dbReference>
<dbReference type="GO" id="GO:0000422">
    <property type="term" value="P:autophagy of mitochondrion"/>
    <property type="evidence" value="ECO:0000318"/>
    <property type="project" value="GO_Central"/>
</dbReference>
<dbReference type="GO" id="GO:0061723">
    <property type="term" value="P:glycophagy"/>
    <property type="evidence" value="ECO:0000318"/>
    <property type="project" value="GO_Central"/>
</dbReference>
<dbReference type="Proteomes" id="UP000002281">
    <property type="component" value="Chromosome 24"/>
</dbReference>
<evidence type="ECO:0000256" key="5">
    <source>
        <dbReference type="ARBA" id="ARBA00022824"/>
    </source>
</evidence>
<feature type="compositionally biased region" description="Basic and acidic residues" evidence="10">
    <location>
        <begin position="873"/>
        <end position="890"/>
    </location>
</feature>
<evidence type="ECO:0000256" key="1">
    <source>
        <dbReference type="ARBA" id="ARBA00004406"/>
    </source>
</evidence>
<gene>
    <name evidence="11 13" type="primary">ATG2B</name>
</gene>
<dbReference type="ExpressionAtlas" id="A0A3Q2LMD7">
    <property type="expression patterns" value="baseline"/>
</dbReference>
<reference evidence="11 12" key="1">
    <citation type="journal article" date="2009" name="Science">
        <title>Genome sequence, comparative analysis, and population genetics of the domestic horse.</title>
        <authorList>
            <consortium name="Broad Institute Genome Sequencing Platform"/>
            <consortium name="Broad Institute Whole Genome Assembly Team"/>
            <person name="Wade C.M."/>
            <person name="Giulotto E."/>
            <person name="Sigurdsson S."/>
            <person name="Zoli M."/>
            <person name="Gnerre S."/>
            <person name="Imsland F."/>
            <person name="Lear T.L."/>
            <person name="Adelson D.L."/>
            <person name="Bailey E."/>
            <person name="Bellone R.R."/>
            <person name="Bloecker H."/>
            <person name="Distl O."/>
            <person name="Edgar R.C."/>
            <person name="Garber M."/>
            <person name="Leeb T."/>
            <person name="Mauceli E."/>
            <person name="MacLeod J.N."/>
            <person name="Penedo M.C.T."/>
            <person name="Raison J.M."/>
            <person name="Sharpe T."/>
            <person name="Vogel J."/>
            <person name="Andersson L."/>
            <person name="Antczak D.F."/>
            <person name="Biagi T."/>
            <person name="Binns M.M."/>
            <person name="Chowdhary B.P."/>
            <person name="Coleman S.J."/>
            <person name="Della Valle G."/>
            <person name="Fryc S."/>
            <person name="Guerin G."/>
            <person name="Hasegawa T."/>
            <person name="Hill E.W."/>
            <person name="Jurka J."/>
            <person name="Kiialainen A."/>
            <person name="Lindgren G."/>
            <person name="Liu J."/>
            <person name="Magnani E."/>
            <person name="Mickelson J.R."/>
            <person name="Murray J."/>
            <person name="Nergadze S.G."/>
            <person name="Onofrio R."/>
            <person name="Pedroni S."/>
            <person name="Piras M.F."/>
            <person name="Raudsepp T."/>
            <person name="Rocchi M."/>
            <person name="Roeed K.H."/>
            <person name="Ryder O.A."/>
            <person name="Searle S."/>
            <person name="Skow L."/>
            <person name="Swinburne J.E."/>
            <person name="Syvaenen A.C."/>
            <person name="Tozaki T."/>
            <person name="Valberg S.J."/>
            <person name="Vaudin M."/>
            <person name="White J.R."/>
            <person name="Zody M.C."/>
            <person name="Lander E.S."/>
            <person name="Lindblad-Toh K."/>
        </authorList>
    </citation>
    <scope>NUCLEOTIDE SEQUENCE [LARGE SCALE GENOMIC DNA]</scope>
    <source>
        <strain evidence="11 12">Thoroughbred</strain>
    </source>
</reference>
<dbReference type="Bgee" id="ENSECAG00000000965">
    <property type="expression patterns" value="Expressed in oviduct epithelium and 23 other cell types or tissues"/>
</dbReference>
<feature type="region of interest" description="Disordered" evidence="10">
    <location>
        <begin position="867"/>
        <end position="890"/>
    </location>
</feature>
<dbReference type="Ensembl" id="ENSECAT00000057741.2">
    <property type="protein sequence ID" value="ENSECAP00000042928.2"/>
    <property type="gene ID" value="ENSECAG00000000965.3"/>
</dbReference>
<dbReference type="GO" id="GO:0043495">
    <property type="term" value="F:protein-membrane adaptor activity"/>
    <property type="evidence" value="ECO:0000318"/>
    <property type="project" value="GO_Central"/>
</dbReference>
<proteinExistence type="inferred from homology"/>
<feature type="region of interest" description="Disordered" evidence="10">
    <location>
        <begin position="1375"/>
        <end position="1402"/>
    </location>
</feature>
<accession>A0A3Q2LMD7</accession>
<feature type="region of interest" description="Disordered" evidence="10">
    <location>
        <begin position="1570"/>
        <end position="1594"/>
    </location>
</feature>
<dbReference type="InParanoid" id="A0A3Q2LMD7"/>
<dbReference type="STRING" id="9796.ENSECAP00000042928"/>
<dbReference type="GO" id="GO:0034045">
    <property type="term" value="C:phagophore assembly site membrane"/>
    <property type="evidence" value="ECO:0007669"/>
    <property type="project" value="UniProtKB-SubCell"/>
</dbReference>
<evidence type="ECO:0000256" key="2">
    <source>
        <dbReference type="ARBA" id="ARBA00004623"/>
    </source>
</evidence>
<evidence type="ECO:0000256" key="4">
    <source>
        <dbReference type="ARBA" id="ARBA00022448"/>
    </source>
</evidence>
<evidence type="ECO:0000313" key="12">
    <source>
        <dbReference type="Proteomes" id="UP000002281"/>
    </source>
</evidence>
<comment type="catalytic activity">
    <reaction evidence="8">
        <text>a 1,2-diacyl-sn-glycero-3-phospho-L-serine(in) = a 1,2-diacyl-sn-glycero-3-phospho-L-serine(out)</text>
        <dbReference type="Rhea" id="RHEA:38663"/>
        <dbReference type="ChEBI" id="CHEBI:57262"/>
    </reaction>
</comment>
<dbReference type="GO" id="GO:0034727">
    <property type="term" value="P:piecemeal microautophagy of the nucleus"/>
    <property type="evidence" value="ECO:0000318"/>
    <property type="project" value="GO_Central"/>
</dbReference>
<comment type="similarity">
    <text evidence="3">Belongs to the ATG2 family.</text>
</comment>
<feature type="compositionally biased region" description="Low complexity" evidence="10">
    <location>
        <begin position="1573"/>
        <end position="1587"/>
    </location>
</feature>
<dbReference type="PANTHER" id="PTHR13190">
    <property type="entry name" value="AUTOPHAGY-RELATED 2, ISOFORM A"/>
    <property type="match status" value="1"/>
</dbReference>
<dbReference type="GO" id="GO:0005789">
    <property type="term" value="C:endoplasmic reticulum membrane"/>
    <property type="evidence" value="ECO:0007669"/>
    <property type="project" value="UniProtKB-SubCell"/>
</dbReference>
<dbReference type="Pfam" id="PF13329">
    <property type="entry name" value="ATG2_CAD"/>
    <property type="match status" value="2"/>
</dbReference>
<protein>
    <submittedName>
        <fullName evidence="11">Autophagy related 2B</fullName>
    </submittedName>
</protein>
<dbReference type="PaxDb" id="9796-ENSECAP00000042928"/>
<dbReference type="GO" id="GO:0000407">
    <property type="term" value="C:phagophore assembly site"/>
    <property type="evidence" value="ECO:0000318"/>
    <property type="project" value="GO_Central"/>
</dbReference>
<keyword evidence="7" id="KW-0472">Membrane</keyword>
<dbReference type="InterPro" id="IPR026849">
    <property type="entry name" value="ATG2"/>
</dbReference>
<reference evidence="11" key="2">
    <citation type="submission" date="2025-08" db="UniProtKB">
        <authorList>
            <consortium name="Ensembl"/>
        </authorList>
    </citation>
    <scope>IDENTIFICATION</scope>
    <source>
        <strain evidence="11">Thoroughbred</strain>
    </source>
</reference>
<dbReference type="GO" id="GO:0000045">
    <property type="term" value="P:autophagosome assembly"/>
    <property type="evidence" value="ECO:0000318"/>
    <property type="project" value="GO_Central"/>
</dbReference>
<evidence type="ECO:0000256" key="6">
    <source>
        <dbReference type="ARBA" id="ARBA00023055"/>
    </source>
</evidence>
<evidence type="ECO:0000313" key="11">
    <source>
        <dbReference type="Ensembl" id="ENSECAP00000042928.2"/>
    </source>
</evidence>
<dbReference type="GO" id="GO:0032266">
    <property type="term" value="F:phosphatidylinositol-3-phosphate binding"/>
    <property type="evidence" value="ECO:0000318"/>
    <property type="project" value="GO_Central"/>
</dbReference>
<evidence type="ECO:0000256" key="8">
    <source>
        <dbReference type="ARBA" id="ARBA00024479"/>
    </source>
</evidence>
<dbReference type="GO" id="GO:0120013">
    <property type="term" value="F:lipid transfer activity"/>
    <property type="evidence" value="ECO:0007669"/>
    <property type="project" value="Ensembl"/>
</dbReference>
<evidence type="ECO:0000313" key="13">
    <source>
        <dbReference type="VGNC" id="VGNC:15621"/>
    </source>
</evidence>
<evidence type="ECO:0000256" key="3">
    <source>
        <dbReference type="ARBA" id="ARBA00009714"/>
    </source>
</evidence>
<keyword evidence="12" id="KW-1185">Reference proteome</keyword>
<dbReference type="PANTHER" id="PTHR13190:SF20">
    <property type="entry name" value="AUTOPHAGY-RELATED PROTEIN 2 HOMOLOG B"/>
    <property type="match status" value="1"/>
</dbReference>
<dbReference type="GO" id="GO:0000425">
    <property type="term" value="P:pexophagy"/>
    <property type="evidence" value="ECO:0000318"/>
    <property type="project" value="GO_Central"/>
</dbReference>
<dbReference type="VGNC" id="VGNC:15621">
    <property type="gene designation" value="ATG2B"/>
</dbReference>
<dbReference type="GO" id="GO:0061709">
    <property type="term" value="P:reticulophagy"/>
    <property type="evidence" value="ECO:0000318"/>
    <property type="project" value="GO_Central"/>
</dbReference>
<keyword evidence="6" id="KW-0445">Lipid transport</keyword>
<comment type="subcellular location">
    <subcellularLocation>
        <location evidence="1">Endoplasmic reticulum membrane</location>
        <topology evidence="1">Peripheral membrane protein</topology>
    </subcellularLocation>
    <subcellularLocation>
        <location evidence="2">Preautophagosomal structure membrane</location>
        <topology evidence="2">Peripheral membrane protein</topology>
    </subcellularLocation>
</comment>
<evidence type="ECO:0000256" key="7">
    <source>
        <dbReference type="ARBA" id="ARBA00023136"/>
    </source>
</evidence>
<name>A0A3Q2LMD7_HORSE</name>
<keyword evidence="5" id="KW-0256">Endoplasmic reticulum</keyword>
<evidence type="ECO:0000256" key="9">
    <source>
        <dbReference type="ARBA" id="ARBA00024615"/>
    </source>
</evidence>
<dbReference type="FunCoup" id="A0A3Q2LMD7">
    <property type="interactions" value="2708"/>
</dbReference>
<evidence type="ECO:0000256" key="10">
    <source>
        <dbReference type="SAM" id="MobiDB-lite"/>
    </source>
</evidence>
<keyword evidence="4" id="KW-0813">Transport</keyword>
<sequence length="2085" mass="233224">MPWPFSESIKKRACRYLLQRYLGHFLQEKLSLEQLSLDLYQGTGSLAQVPLDKWCLNEILESADAPLEVTEGFIQSISLSVPWGSLLQDNCALEVKGLEMVFRPRPRVATGSEPMYWSSFMTSSMQLAKECLSQKLTDEQGEGSQPFEGLEKFAETIETVLRRVKVTFIDTVLRIEHVPENSKTGTALEIRIERTVYCDETADESSGINVHQPTAFAHKLLQLSGVSLFWDEFSASAKSSPVSSAAPVETEPKLSPSWNPKIVYEPHPQLTRNLPEVAPSDPVQIGGLVGRLELSLTLKQNEVLPGAKLDIDGQIDSIHLFLSPRQVHLLLDMLAAVAGPENSSKIGLANKDRKNRPMQQEDEYRIQMELNRYYLRKDSLSVAVSSEQSFYETETARTPSSREEEVFFSMADMDMSHSLSSLPPLGDPPNMDLELSLTSTYTNTPAGSPLSATVLQPTWGDFLDHHKEPPVRRSTLPSNLVHSAPLQKTSLPSRSVSVDESRPELIFRLAVGAFSVSVLHIDPLSPPETSLNLNPLTPMAIAFFTCIEKIDPARFSTEDFKSFRAVFAEACSHDHLRFIGTGIKVSYEQRQRSASRYFSTDMSIGQMELLECLFPTDFHSVSPHYTELLMFHSEERTDSHPPVCLQLHYKHSENKGPQGNQARLSSVPQKAELQIKLNPVFCELDISIVDRLNSLLQPQKLTTVEMMASHMYTSYNKHISLHKAFTEVFLDDSHNPANCRISVQVATSALNLSVRFPIPDLRSDQERGPWFKKSLQKEILHLSFTDLEFKTEFVGGSTPEQIKLELTFRDLVGSFQEDKGEPSIKFFQVSSGVDGDTASSDDFDWPRIVLKINPPAIHSILERIAAEEEEESDGHYQEEEEGGAHSLKDVCDLRRPAPSPFSSRRVMFENEQMVMPGDPVEMTEFQDKAISNSHYVLELTLPNIHLTLPNKGFYEKLYNRIFNDLLLWEPTAPSPVETFENISYGIGLSVASQLINTFNKDSFSQFKSTVHYDEESGSEEETLQYFSTVDPNYRSRRKKKLDSQNKNSQSFLSVLLSINHGLMSVFTEVKQDNGDLLENKHGEFWLEFNGGSLFCVTRYEGFDDKHYICLHSSSFSLYHKGIVDGVILPTETRLPSSTRPHWLEPTIYSSEEDGLSKVSSDGVGGDAMNMLSVAVKILSDKSESNTKEFLIAVGLKGATLQHRMLPSGLSWHEQILYFLNIADEPVLGYNPPTSFTTFHVHLWSCALDYRPLSLPIRSLLTVETFSVSSSVALDKSSSTLRIILDEAALHLSDKCNTVTINLNRDYVRVMDMGLLELTITAVKSDSDGEQTEPRFELHCSSDVVHIRTCSDSCAALMNLIQYIASYGDLHAANKAEMRPGAPPRKMKVDSSGRSSSRGPVLPEADQQILRDLMSDAMEEIDMQQATSSAKPQSNGVLDEKSQIQEPCCSDLFLFPDESGNVSQEPGPTYASFTHHLISDAVTGVSTENDDFCILFAPRATIQEKEEEPVVKVMVDDAIVIRENYFSVPVKKTDTSKAPLHFPVPVVRYVVKEVSLVWHLYGGKDFGTAPPTSPAKSYHSPHSSPSHTPTRHGRNMVCGGKGRNHDFLMEIQLSKVKFQHEVYPPCKPECSSSLLEHPVSRQVFIVQDLEIRDRLATSQMNKFLYLYCSKEMPRKAHSNMLTVKALHVRPESGRSPQECCLGVSLMPLRLNIDQDALFFLKDFFTSLSTEVELLMAPDPEVKRSPGADVTCSLPRHLSTSKEPNLVLSFPGPKLPSQNGSANSVEVVNGEEEKDFSTEEASFTDQPVFFREFRFTSEVPIRLDYHGKHVSMDQVWKRGTDGTLTGILIGLAQLNCSELKLKRLFYRHGLLGVDKLLSYAITEWLTDIKKNQLPGILGGVGPMHSLVQLVQGLKDLVWLPIEQYRKDGRIVRGFQRGAASFGTSTAMAALELTNRMVQTIQAAAETAYDMVSPGTLSIEPKKIKRFPHHRLAHQPVDLREGVAKAYSVVKEGITDTAQTIYETAAREHESRGVTGAVGEVLRQIPPAVVKPLIVATEATSNVLGGMRNQIRPDVRQDESQKWRHGED</sequence>